<keyword evidence="2" id="KW-1185">Reference proteome</keyword>
<organism evidence="1 2">
    <name type="scientific">Myroides odoratus</name>
    <name type="common">Flavobacterium odoratum</name>
    <dbReference type="NCBI Taxonomy" id="256"/>
    <lineage>
        <taxon>Bacteria</taxon>
        <taxon>Pseudomonadati</taxon>
        <taxon>Bacteroidota</taxon>
        <taxon>Flavobacteriia</taxon>
        <taxon>Flavobacteriales</taxon>
        <taxon>Flavobacteriaceae</taxon>
        <taxon>Myroides</taxon>
    </lineage>
</organism>
<dbReference type="Proteomes" id="UP000255024">
    <property type="component" value="Unassembled WGS sequence"/>
</dbReference>
<sequence length="47" mass="5659">MRVCITLRIIRMLTWGIIKLAGEPTYEHVTYFYGFKKRTVEIIIKKK</sequence>
<gene>
    <name evidence="1" type="ORF">NCTC11179_01922</name>
</gene>
<evidence type="ECO:0000313" key="1">
    <source>
        <dbReference type="EMBL" id="STZ28378.1"/>
    </source>
</evidence>
<dbReference type="AlphaFoldDB" id="A0A378RNT5"/>
<protein>
    <submittedName>
        <fullName evidence="1">Uncharacterized protein</fullName>
    </submittedName>
</protein>
<reference evidence="1 2" key="1">
    <citation type="submission" date="2018-06" db="EMBL/GenBank/DDBJ databases">
        <authorList>
            <consortium name="Pathogen Informatics"/>
            <person name="Doyle S."/>
        </authorList>
    </citation>
    <scope>NUCLEOTIDE SEQUENCE [LARGE SCALE GENOMIC DNA]</scope>
    <source>
        <strain evidence="1 2">NCTC11179</strain>
    </source>
</reference>
<proteinExistence type="predicted"/>
<accession>A0A378RNT5</accession>
<name>A0A378RNT5_MYROD</name>
<dbReference type="EMBL" id="UGQL01000001">
    <property type="protein sequence ID" value="STZ28378.1"/>
    <property type="molecule type" value="Genomic_DNA"/>
</dbReference>
<evidence type="ECO:0000313" key="2">
    <source>
        <dbReference type="Proteomes" id="UP000255024"/>
    </source>
</evidence>